<name>D8Q2N5_SCHCM</name>
<evidence type="ECO:0000313" key="3">
    <source>
        <dbReference type="Proteomes" id="UP000007431"/>
    </source>
</evidence>
<evidence type="ECO:0000313" key="2">
    <source>
        <dbReference type="EMBL" id="EFI98155.1"/>
    </source>
</evidence>
<reference evidence="2 3" key="1">
    <citation type="journal article" date="2010" name="Nat. Biotechnol.">
        <title>Genome sequence of the model mushroom Schizophyllum commune.</title>
        <authorList>
            <person name="Ohm R.A."/>
            <person name="de Jong J.F."/>
            <person name="Lugones L.G."/>
            <person name="Aerts A."/>
            <person name="Kothe E."/>
            <person name="Stajich J.E."/>
            <person name="de Vries R.P."/>
            <person name="Record E."/>
            <person name="Levasseur A."/>
            <person name="Baker S.E."/>
            <person name="Bartholomew K.A."/>
            <person name="Coutinho P.M."/>
            <person name="Erdmann S."/>
            <person name="Fowler T.J."/>
            <person name="Gathman A.C."/>
            <person name="Lombard V."/>
            <person name="Henrissat B."/>
            <person name="Knabe N."/>
            <person name="Kuees U."/>
            <person name="Lilly W.W."/>
            <person name="Lindquist E."/>
            <person name="Lucas S."/>
            <person name="Magnuson J.K."/>
            <person name="Piumi F."/>
            <person name="Raudaskoski M."/>
            <person name="Salamov A."/>
            <person name="Schmutz J."/>
            <person name="Schwarze F.W.M.R."/>
            <person name="vanKuyk P.A."/>
            <person name="Horton J.S."/>
            <person name="Grigoriev I.V."/>
            <person name="Woesten H.A.B."/>
        </authorList>
    </citation>
    <scope>NUCLEOTIDE SEQUENCE [LARGE SCALE GENOMIC DNA]</scope>
    <source>
        <strain evidence="3">H4-8 / FGSC 9210</strain>
    </source>
</reference>
<dbReference type="AlphaFoldDB" id="D8Q2N5"/>
<accession>D8Q2N5</accession>
<organism evidence="3">
    <name type="scientific">Schizophyllum commune (strain H4-8 / FGSC 9210)</name>
    <name type="common">Split gill fungus</name>
    <dbReference type="NCBI Taxonomy" id="578458"/>
    <lineage>
        <taxon>Eukaryota</taxon>
        <taxon>Fungi</taxon>
        <taxon>Dikarya</taxon>
        <taxon>Basidiomycota</taxon>
        <taxon>Agaricomycotina</taxon>
        <taxon>Agaricomycetes</taxon>
        <taxon>Agaricomycetidae</taxon>
        <taxon>Agaricales</taxon>
        <taxon>Schizophyllaceae</taxon>
        <taxon>Schizophyllum</taxon>
    </lineage>
</organism>
<dbReference type="HOGENOM" id="CLU_018544_13_1_1"/>
<gene>
    <name evidence="2" type="ORF">SCHCODRAFT_107550</name>
</gene>
<feature type="non-terminal residue" evidence="2">
    <location>
        <position position="501"/>
    </location>
</feature>
<dbReference type="EMBL" id="GL377305">
    <property type="protein sequence ID" value="EFI98155.1"/>
    <property type="molecule type" value="Genomic_DNA"/>
</dbReference>
<dbReference type="KEGG" id="scm:SCHCO_02617218"/>
<sequence>MHADALLEKAVRMASLELQRSGYVPSSGEARVVNDITAALQEEVPSIDAEIRRLFQLRAQLLRQCDIQDSFVAPIRRLPPELLSAIFIEVVGDRVYASDRVFVVRHILSCVCTSWRSVARSTPALWTRIPTQLWAYKMKPKSCDYKHAIESAVLAGGLPLEVHHEEAAPDGLLIDVLKALQPHFARVRCISVQGSFSLFECLRKISMPAVRKLSMGMLGRPTTGVLDYLTGFPALRALDIHYTSKNRPYTSLESLRIPPLPGLTYLDVSISAMLSRQALLGALSSCAPTLVHLSLSNRSNASASAQATLVRMDALRRMALTGASYEILDNLATPALHHLGLHAVTADEGDGDPFPTVSAFLSRPSKPRGLTELVTSVCIGHTSTFLRCLEQLEELTSLDIHGVFYEGLAHESVFSRLACREGESPLLPRLTMFQTALPPLDVRSPEAETTLKEMVASRSTPRVCAFPGLAALVKVEIDLDGIQDDESDASESEDERAEESD</sequence>
<dbReference type="Gene3D" id="1.20.1280.50">
    <property type="match status" value="1"/>
</dbReference>
<dbReference type="SUPFAM" id="SSF52047">
    <property type="entry name" value="RNI-like"/>
    <property type="match status" value="1"/>
</dbReference>
<proteinExistence type="predicted"/>
<dbReference type="OMA" id="CGRGIAN"/>
<evidence type="ECO:0000256" key="1">
    <source>
        <dbReference type="SAM" id="MobiDB-lite"/>
    </source>
</evidence>
<keyword evidence="3" id="KW-1185">Reference proteome</keyword>
<dbReference type="VEuPathDB" id="FungiDB:SCHCODRAFT_02617218"/>
<feature type="region of interest" description="Disordered" evidence="1">
    <location>
        <begin position="482"/>
        <end position="501"/>
    </location>
</feature>
<dbReference type="OrthoDB" id="3365698at2759"/>
<dbReference type="InParanoid" id="D8Q2N5"/>
<dbReference type="Gene3D" id="3.80.10.10">
    <property type="entry name" value="Ribonuclease Inhibitor"/>
    <property type="match status" value="1"/>
</dbReference>
<dbReference type="GeneID" id="9592739"/>
<dbReference type="Proteomes" id="UP000007431">
    <property type="component" value="Unassembled WGS sequence"/>
</dbReference>
<dbReference type="InterPro" id="IPR032675">
    <property type="entry name" value="LRR_dom_sf"/>
</dbReference>
<protein>
    <submittedName>
        <fullName evidence="2">Uncharacterized protein</fullName>
    </submittedName>
</protein>
<dbReference type="RefSeq" id="XP_003033058.1">
    <property type="nucleotide sequence ID" value="XM_003033012.1"/>
</dbReference>